<dbReference type="AlphaFoldDB" id="A0A3B1CFZ9"/>
<dbReference type="SUPFAM" id="SSF48150">
    <property type="entry name" value="DNA-glycosylase"/>
    <property type="match status" value="1"/>
</dbReference>
<name>A0A3B1CFZ9_9ZZZZ</name>
<reference evidence="1" key="1">
    <citation type="submission" date="2018-06" db="EMBL/GenBank/DDBJ databases">
        <authorList>
            <person name="Zhirakovskaya E."/>
        </authorList>
    </citation>
    <scope>NUCLEOTIDE SEQUENCE</scope>
</reference>
<dbReference type="NCBIfam" id="TIGR02757">
    <property type="entry name" value="TIGR02757 family protein"/>
    <property type="match status" value="1"/>
</dbReference>
<dbReference type="InterPro" id="IPR011257">
    <property type="entry name" value="DNA_glycosylase"/>
</dbReference>
<proteinExistence type="predicted"/>
<evidence type="ECO:0000313" key="1">
    <source>
        <dbReference type="EMBL" id="VAX29149.1"/>
    </source>
</evidence>
<dbReference type="Gene3D" id="1.10.1670.10">
    <property type="entry name" value="Helix-hairpin-Helix base-excision DNA repair enzymes (C-terminal)"/>
    <property type="match status" value="1"/>
</dbReference>
<evidence type="ECO:0008006" key="2">
    <source>
        <dbReference type="Google" id="ProtNLM"/>
    </source>
</evidence>
<protein>
    <recommendedName>
        <fullName evidence="2">TIGR02757 family protein</fullName>
    </recommendedName>
</protein>
<dbReference type="Pfam" id="PF09674">
    <property type="entry name" value="DUF2400"/>
    <property type="match status" value="1"/>
</dbReference>
<gene>
    <name evidence="1" type="ORF">MNBD_NITROSPIRAE01-1250</name>
</gene>
<dbReference type="InterPro" id="IPR014127">
    <property type="entry name" value="CHP02757"/>
</dbReference>
<sequence>MTGSERFEKRRQALERLFKHLPVRSRIAADPIEIPHRYKDPREIEISGFIAAVLAYGRVDLFKACIDKILALAEGGLYNYLESFNAKRERPRFEGIYYRFNTEQDLFDLMLLISRIVKKYQSIGTLFQKLYQSKDCDIGPTLSRFIAVLREMLPSKPSRGLSYLLPSPASGSACKRLNLFLRWMIRNKDGLDFGLWKTIPPAKLVIPLDTHIIRISQYLQLTTRKSPDWKMAKEITAVLRQCDPLDPLRYDFSLCHLGISGACPVKQEAKKCRICVLQEVCFARSD</sequence>
<accession>A0A3B1CFZ9</accession>
<dbReference type="InterPro" id="IPR023170">
    <property type="entry name" value="HhH_base_excis_C"/>
</dbReference>
<dbReference type="GO" id="GO:0006281">
    <property type="term" value="P:DNA repair"/>
    <property type="evidence" value="ECO:0007669"/>
    <property type="project" value="InterPro"/>
</dbReference>
<dbReference type="GO" id="GO:0003824">
    <property type="term" value="F:catalytic activity"/>
    <property type="evidence" value="ECO:0007669"/>
    <property type="project" value="InterPro"/>
</dbReference>
<dbReference type="EMBL" id="UOGF01000048">
    <property type="protein sequence ID" value="VAX29149.1"/>
    <property type="molecule type" value="Genomic_DNA"/>
</dbReference>
<organism evidence="1">
    <name type="scientific">hydrothermal vent metagenome</name>
    <dbReference type="NCBI Taxonomy" id="652676"/>
    <lineage>
        <taxon>unclassified sequences</taxon>
        <taxon>metagenomes</taxon>
        <taxon>ecological metagenomes</taxon>
    </lineage>
</organism>